<proteinExistence type="inferred from homology"/>
<feature type="transmembrane region" description="Helical" evidence="9">
    <location>
        <begin position="89"/>
        <end position="110"/>
    </location>
</feature>
<keyword evidence="2" id="KW-0813">Transport</keyword>
<evidence type="ECO:0000256" key="1">
    <source>
        <dbReference type="ARBA" id="ARBA00004429"/>
    </source>
</evidence>
<comment type="caution">
    <text evidence="11">The sequence shown here is derived from an EMBL/GenBank/DDBJ whole genome shotgun (WGS) entry which is preliminary data.</text>
</comment>
<name>A0A3S0CBH2_9BACL</name>
<keyword evidence="5 9" id="KW-0812">Transmembrane</keyword>
<gene>
    <name evidence="11" type="ORF">EJQ19_08100</name>
</gene>
<feature type="transmembrane region" description="Helical" evidence="9">
    <location>
        <begin position="50"/>
        <end position="68"/>
    </location>
</feature>
<evidence type="ECO:0000256" key="2">
    <source>
        <dbReference type="ARBA" id="ARBA00022448"/>
    </source>
</evidence>
<keyword evidence="3" id="KW-1003">Cell membrane</keyword>
<dbReference type="PANTHER" id="PTHR35011">
    <property type="entry name" value="2,3-DIKETO-L-GULONATE TRAP TRANSPORTER SMALL PERMEASE PROTEIN YIAM"/>
    <property type="match status" value="1"/>
</dbReference>
<protein>
    <submittedName>
        <fullName evidence="11">TRAP transporter small permease</fullName>
    </submittedName>
</protein>
<feature type="transmembrane region" description="Helical" evidence="9">
    <location>
        <begin position="7"/>
        <end position="30"/>
    </location>
</feature>
<evidence type="ECO:0000256" key="4">
    <source>
        <dbReference type="ARBA" id="ARBA00022519"/>
    </source>
</evidence>
<reference evidence="11 12" key="1">
    <citation type="submission" date="2018-12" db="EMBL/GenBank/DDBJ databases">
        <title>Bacillus ochoae sp. nov., Paenibacillus whitsoniae sp. nov., Paenibacillus spiritus sp. nov. Isolated from the Mars Exploration Rover during spacecraft assembly.</title>
        <authorList>
            <person name="Seuylemezian A."/>
            <person name="Vaishampayan P."/>
        </authorList>
    </citation>
    <scope>NUCLEOTIDE SEQUENCE [LARGE SCALE GENOMIC DNA]</scope>
    <source>
        <strain evidence="11 12">MER 54</strain>
    </source>
</reference>
<keyword evidence="4" id="KW-0997">Cell inner membrane</keyword>
<evidence type="ECO:0000256" key="9">
    <source>
        <dbReference type="SAM" id="Phobius"/>
    </source>
</evidence>
<keyword evidence="6 9" id="KW-1133">Transmembrane helix</keyword>
<accession>A0A3S0CBH2</accession>
<evidence type="ECO:0000256" key="5">
    <source>
        <dbReference type="ARBA" id="ARBA00022692"/>
    </source>
</evidence>
<evidence type="ECO:0000256" key="3">
    <source>
        <dbReference type="ARBA" id="ARBA00022475"/>
    </source>
</evidence>
<keyword evidence="12" id="KW-1185">Reference proteome</keyword>
<evidence type="ECO:0000256" key="7">
    <source>
        <dbReference type="ARBA" id="ARBA00023136"/>
    </source>
</evidence>
<evidence type="ECO:0000256" key="6">
    <source>
        <dbReference type="ARBA" id="ARBA00022989"/>
    </source>
</evidence>
<evidence type="ECO:0000313" key="12">
    <source>
        <dbReference type="Proteomes" id="UP000276128"/>
    </source>
</evidence>
<sequence>MKTLKRIALGIDSVFENFALLALTSMTIIVTIQVITRKLFNFVFFWSEEVTLLLMVWFSFMGIAIGFREKLHMAMDSVTKHFPARVNRVLDKVIDICIFLFGLYLLVNGWDFTVLMNESIMPATQLPNSVQYAVMPLTGAMICVYAFLQFIGVDTKRHHGIGEGDE</sequence>
<dbReference type="InterPro" id="IPR007387">
    <property type="entry name" value="TRAP_DctQ"/>
</dbReference>
<dbReference type="PANTHER" id="PTHR35011:SF11">
    <property type="entry name" value="TRAP TRANSPORTER SMALL PERMEASE PROTEIN"/>
    <property type="match status" value="1"/>
</dbReference>
<dbReference type="GO" id="GO:0005886">
    <property type="term" value="C:plasma membrane"/>
    <property type="evidence" value="ECO:0007669"/>
    <property type="project" value="UniProtKB-SubCell"/>
</dbReference>
<dbReference type="InterPro" id="IPR055348">
    <property type="entry name" value="DctQ"/>
</dbReference>
<organism evidence="11 12">
    <name type="scientific">Paenibacillus whitsoniae</name>
    <dbReference type="NCBI Taxonomy" id="2496558"/>
    <lineage>
        <taxon>Bacteria</taxon>
        <taxon>Bacillati</taxon>
        <taxon>Bacillota</taxon>
        <taxon>Bacilli</taxon>
        <taxon>Bacillales</taxon>
        <taxon>Paenibacillaceae</taxon>
        <taxon>Paenibacillus</taxon>
    </lineage>
</organism>
<comment type="subcellular location">
    <subcellularLocation>
        <location evidence="1">Cell inner membrane</location>
        <topology evidence="1">Multi-pass membrane protein</topology>
    </subcellularLocation>
</comment>
<comment type="similarity">
    <text evidence="8">Belongs to the TRAP transporter small permease family.</text>
</comment>
<dbReference type="Pfam" id="PF04290">
    <property type="entry name" value="DctQ"/>
    <property type="match status" value="1"/>
</dbReference>
<dbReference type="GO" id="GO:0022857">
    <property type="term" value="F:transmembrane transporter activity"/>
    <property type="evidence" value="ECO:0007669"/>
    <property type="project" value="TreeGrafter"/>
</dbReference>
<feature type="domain" description="Tripartite ATP-independent periplasmic transporters DctQ component" evidence="10">
    <location>
        <begin position="26"/>
        <end position="151"/>
    </location>
</feature>
<dbReference type="AlphaFoldDB" id="A0A3S0CBH2"/>
<evidence type="ECO:0000256" key="8">
    <source>
        <dbReference type="ARBA" id="ARBA00038436"/>
    </source>
</evidence>
<dbReference type="GO" id="GO:0015740">
    <property type="term" value="P:C4-dicarboxylate transport"/>
    <property type="evidence" value="ECO:0007669"/>
    <property type="project" value="TreeGrafter"/>
</dbReference>
<dbReference type="RefSeq" id="WP_126140700.1">
    <property type="nucleotide sequence ID" value="NZ_RXHU01000022.1"/>
</dbReference>
<dbReference type="OrthoDB" id="49066at2"/>
<evidence type="ECO:0000313" key="11">
    <source>
        <dbReference type="EMBL" id="RTE10118.1"/>
    </source>
</evidence>
<keyword evidence="7 9" id="KW-0472">Membrane</keyword>
<feature type="transmembrane region" description="Helical" evidence="9">
    <location>
        <begin position="130"/>
        <end position="148"/>
    </location>
</feature>
<evidence type="ECO:0000259" key="10">
    <source>
        <dbReference type="Pfam" id="PF04290"/>
    </source>
</evidence>
<dbReference type="EMBL" id="RXHU01000022">
    <property type="protein sequence ID" value="RTE10118.1"/>
    <property type="molecule type" value="Genomic_DNA"/>
</dbReference>
<dbReference type="Proteomes" id="UP000276128">
    <property type="component" value="Unassembled WGS sequence"/>
</dbReference>